<organism evidence="2 3">
    <name type="scientific">Thalassiosira pseudonana</name>
    <name type="common">Marine diatom</name>
    <name type="synonym">Cyclotella nana</name>
    <dbReference type="NCBI Taxonomy" id="35128"/>
    <lineage>
        <taxon>Eukaryota</taxon>
        <taxon>Sar</taxon>
        <taxon>Stramenopiles</taxon>
        <taxon>Ochrophyta</taxon>
        <taxon>Bacillariophyta</taxon>
        <taxon>Coscinodiscophyceae</taxon>
        <taxon>Thalassiosirophycidae</taxon>
        <taxon>Thalassiosirales</taxon>
        <taxon>Thalassiosiraceae</taxon>
        <taxon>Thalassiosira</taxon>
    </lineage>
</organism>
<dbReference type="AlphaFoldDB" id="B8C4L8"/>
<dbReference type="SUPFAM" id="SSF52047">
    <property type="entry name" value="RNI-like"/>
    <property type="match status" value="1"/>
</dbReference>
<evidence type="ECO:0000313" key="2">
    <source>
        <dbReference type="EMBL" id="EED91347.1"/>
    </source>
</evidence>
<dbReference type="KEGG" id="tps:THAPSDRAFT_6539"/>
<dbReference type="PANTHER" id="PTHR24111">
    <property type="entry name" value="LEUCINE-RICH REPEAT-CONTAINING PROTEIN 34"/>
    <property type="match status" value="1"/>
</dbReference>
<reference evidence="2 3" key="1">
    <citation type="journal article" date="2004" name="Science">
        <title>The genome of the diatom Thalassiosira pseudonana: ecology, evolution, and metabolism.</title>
        <authorList>
            <person name="Armbrust E.V."/>
            <person name="Berges J.A."/>
            <person name="Bowler C."/>
            <person name="Green B.R."/>
            <person name="Martinez D."/>
            <person name="Putnam N.H."/>
            <person name="Zhou S."/>
            <person name="Allen A.E."/>
            <person name="Apt K.E."/>
            <person name="Bechner M."/>
            <person name="Brzezinski M.A."/>
            <person name="Chaal B.K."/>
            <person name="Chiovitti A."/>
            <person name="Davis A.K."/>
            <person name="Demarest M.S."/>
            <person name="Detter J.C."/>
            <person name="Glavina T."/>
            <person name="Goodstein D."/>
            <person name="Hadi M.Z."/>
            <person name="Hellsten U."/>
            <person name="Hildebrand M."/>
            <person name="Jenkins B.D."/>
            <person name="Jurka J."/>
            <person name="Kapitonov V.V."/>
            <person name="Kroger N."/>
            <person name="Lau W.W."/>
            <person name="Lane T.W."/>
            <person name="Larimer F.W."/>
            <person name="Lippmeier J.C."/>
            <person name="Lucas S."/>
            <person name="Medina M."/>
            <person name="Montsant A."/>
            <person name="Obornik M."/>
            <person name="Parker M.S."/>
            <person name="Palenik B."/>
            <person name="Pazour G.J."/>
            <person name="Richardson P.M."/>
            <person name="Rynearson T.A."/>
            <person name="Saito M.A."/>
            <person name="Schwartz D.C."/>
            <person name="Thamatrakoln K."/>
            <person name="Valentin K."/>
            <person name="Vardi A."/>
            <person name="Wilkerson F.P."/>
            <person name="Rokhsar D.S."/>
        </authorList>
    </citation>
    <scope>NUCLEOTIDE SEQUENCE [LARGE SCALE GENOMIC DNA]</scope>
    <source>
        <strain evidence="2 3">CCMP1335</strain>
    </source>
</reference>
<dbReference type="eggNOG" id="ENOG502SWX4">
    <property type="taxonomic scope" value="Eukaryota"/>
</dbReference>
<dbReference type="InterPro" id="IPR052201">
    <property type="entry name" value="LRR-containing_regulator"/>
</dbReference>
<dbReference type="PANTHER" id="PTHR24111:SF0">
    <property type="entry name" value="LEUCINE-RICH REPEAT-CONTAINING PROTEIN"/>
    <property type="match status" value="1"/>
</dbReference>
<dbReference type="GeneID" id="7444612"/>
<dbReference type="InParanoid" id="B8C4L8"/>
<evidence type="ECO:0000256" key="1">
    <source>
        <dbReference type="ARBA" id="ARBA00022737"/>
    </source>
</evidence>
<gene>
    <name evidence="2" type="ORF">THAPSDRAFT_6539</name>
</gene>
<dbReference type="SMART" id="SM00368">
    <property type="entry name" value="LRR_RI"/>
    <property type="match status" value="3"/>
</dbReference>
<evidence type="ECO:0000313" key="3">
    <source>
        <dbReference type="Proteomes" id="UP000001449"/>
    </source>
</evidence>
<dbReference type="RefSeq" id="XP_002291240.1">
    <property type="nucleotide sequence ID" value="XM_002291204.1"/>
</dbReference>
<protein>
    <submittedName>
        <fullName evidence="2">Uncharacterized protein</fullName>
    </submittedName>
</protein>
<dbReference type="InterPro" id="IPR032675">
    <property type="entry name" value="LRR_dom_sf"/>
</dbReference>
<dbReference type="Proteomes" id="UP000001449">
    <property type="component" value="Chromosome 6"/>
</dbReference>
<dbReference type="Pfam" id="PF13516">
    <property type="entry name" value="LRR_6"/>
    <property type="match status" value="2"/>
</dbReference>
<dbReference type="Gene3D" id="3.80.10.10">
    <property type="entry name" value="Ribonuclease Inhibitor"/>
    <property type="match status" value="1"/>
</dbReference>
<name>B8C4L8_THAPS</name>
<dbReference type="HOGENOM" id="CLU_770511_0_0_1"/>
<keyword evidence="1" id="KW-0677">Repeat</keyword>
<accession>B8C4L8</accession>
<reference evidence="2 3" key="2">
    <citation type="journal article" date="2008" name="Nature">
        <title>The Phaeodactylum genome reveals the evolutionary history of diatom genomes.</title>
        <authorList>
            <person name="Bowler C."/>
            <person name="Allen A.E."/>
            <person name="Badger J.H."/>
            <person name="Grimwood J."/>
            <person name="Jabbari K."/>
            <person name="Kuo A."/>
            <person name="Maheswari U."/>
            <person name="Martens C."/>
            <person name="Maumus F."/>
            <person name="Otillar R.P."/>
            <person name="Rayko E."/>
            <person name="Salamov A."/>
            <person name="Vandepoele K."/>
            <person name="Beszteri B."/>
            <person name="Gruber A."/>
            <person name="Heijde M."/>
            <person name="Katinka M."/>
            <person name="Mock T."/>
            <person name="Valentin K."/>
            <person name="Verret F."/>
            <person name="Berges J.A."/>
            <person name="Brownlee C."/>
            <person name="Cadoret J.P."/>
            <person name="Chiovitti A."/>
            <person name="Choi C.J."/>
            <person name="Coesel S."/>
            <person name="De Martino A."/>
            <person name="Detter J.C."/>
            <person name="Durkin C."/>
            <person name="Falciatore A."/>
            <person name="Fournet J."/>
            <person name="Haruta M."/>
            <person name="Huysman M.J."/>
            <person name="Jenkins B.D."/>
            <person name="Jiroutova K."/>
            <person name="Jorgensen R.E."/>
            <person name="Joubert Y."/>
            <person name="Kaplan A."/>
            <person name="Kroger N."/>
            <person name="Kroth P.G."/>
            <person name="La Roche J."/>
            <person name="Lindquist E."/>
            <person name="Lommer M."/>
            <person name="Martin-Jezequel V."/>
            <person name="Lopez P.J."/>
            <person name="Lucas S."/>
            <person name="Mangogna M."/>
            <person name="McGinnis K."/>
            <person name="Medlin L.K."/>
            <person name="Montsant A."/>
            <person name="Oudot-Le Secq M.P."/>
            <person name="Napoli C."/>
            <person name="Obornik M."/>
            <person name="Parker M.S."/>
            <person name="Petit J.L."/>
            <person name="Porcel B.M."/>
            <person name="Poulsen N."/>
            <person name="Robison M."/>
            <person name="Rychlewski L."/>
            <person name="Rynearson T.A."/>
            <person name="Schmutz J."/>
            <person name="Shapiro H."/>
            <person name="Siaut M."/>
            <person name="Stanley M."/>
            <person name="Sussman M.R."/>
            <person name="Taylor A.R."/>
            <person name="Vardi A."/>
            <person name="von Dassow P."/>
            <person name="Vyverman W."/>
            <person name="Willis A."/>
            <person name="Wyrwicz L.S."/>
            <person name="Rokhsar D.S."/>
            <person name="Weissenbach J."/>
            <person name="Armbrust E.V."/>
            <person name="Green B.R."/>
            <person name="Van de Peer Y."/>
            <person name="Grigoriev I.V."/>
        </authorList>
    </citation>
    <scope>NUCLEOTIDE SEQUENCE [LARGE SCALE GENOMIC DNA]</scope>
    <source>
        <strain evidence="2 3">CCMP1335</strain>
    </source>
</reference>
<dbReference type="InterPro" id="IPR001611">
    <property type="entry name" value="Leu-rich_rpt"/>
</dbReference>
<proteinExistence type="predicted"/>
<dbReference type="PaxDb" id="35128-Thaps6539"/>
<dbReference type="EMBL" id="CM000643">
    <property type="protein sequence ID" value="EED91347.1"/>
    <property type="molecule type" value="Genomic_DNA"/>
</dbReference>
<sequence>MNETLEELGVPDFLIAGSYPDDNNFQERLADFHRSTLQRLLSNDATLCVLTIGDIIQRGSNADTFASDLVKGLLRNTSIMRIELREVDFDEEAFDRVLRALPMTKVQRITFGSGGANYRQQNCYPKKICGLVNSLATLHRLELRGCNLGPSDAVYLSTLLAENTTIRCLNLIDNQVGDDGAFALSTMLKKNRTLRDLLLDSNGITQYGQHALKNSIYDDTTFESIQNSNHVLISFFIDPRKTFGRTALGDVLYALASNLRSHSHEQAATKKLVRFLKRKYQLRFHHETFLALETDYMPLVLGWVGDHCDVNSMYDIVRHMPGLFEAKRGNVDVDKKEVGSADPVAELTNRFDRKMFSVDM</sequence>
<keyword evidence="3" id="KW-1185">Reference proteome</keyword>